<gene>
    <name evidence="2" type="ORF">ACFOGP_18685</name>
</gene>
<evidence type="ECO:0000256" key="1">
    <source>
        <dbReference type="SAM" id="SignalP"/>
    </source>
</evidence>
<feature type="signal peptide" evidence="1">
    <location>
        <begin position="1"/>
        <end position="23"/>
    </location>
</feature>
<dbReference type="EMBL" id="JBHRTB010000010">
    <property type="protein sequence ID" value="MFC3144756.1"/>
    <property type="molecule type" value="Genomic_DNA"/>
</dbReference>
<dbReference type="Proteomes" id="UP001595632">
    <property type="component" value="Unassembled WGS sequence"/>
</dbReference>
<dbReference type="RefSeq" id="WP_275634918.1">
    <property type="nucleotide sequence ID" value="NZ_JARGYD010000013.1"/>
</dbReference>
<reference evidence="3" key="1">
    <citation type="journal article" date="2019" name="Int. J. Syst. Evol. Microbiol.">
        <title>The Global Catalogue of Microorganisms (GCM) 10K type strain sequencing project: providing services to taxonomists for standard genome sequencing and annotation.</title>
        <authorList>
            <consortium name="The Broad Institute Genomics Platform"/>
            <consortium name="The Broad Institute Genome Sequencing Center for Infectious Disease"/>
            <person name="Wu L."/>
            <person name="Ma J."/>
        </authorList>
    </citation>
    <scope>NUCLEOTIDE SEQUENCE [LARGE SCALE GENOMIC DNA]</scope>
    <source>
        <strain evidence="3">KCTC 52366</strain>
    </source>
</reference>
<accession>A0ABV7GWL0</accession>
<evidence type="ECO:0000313" key="3">
    <source>
        <dbReference type="Proteomes" id="UP001595632"/>
    </source>
</evidence>
<protein>
    <submittedName>
        <fullName evidence="2">DUF1194 domain-containing protein</fullName>
    </submittedName>
</protein>
<comment type="caution">
    <text evidence="2">The sequence shown here is derived from an EMBL/GenBank/DDBJ whole genome shotgun (WGS) entry which is preliminary data.</text>
</comment>
<feature type="chain" id="PRO_5046870371" evidence="1">
    <location>
        <begin position="24"/>
        <end position="237"/>
    </location>
</feature>
<keyword evidence="3" id="KW-1185">Reference proteome</keyword>
<keyword evidence="1" id="KW-0732">Signal</keyword>
<organism evidence="2 3">
    <name type="scientific">Psychromarinibacter halotolerans</name>
    <dbReference type="NCBI Taxonomy" id="1775175"/>
    <lineage>
        <taxon>Bacteria</taxon>
        <taxon>Pseudomonadati</taxon>
        <taxon>Pseudomonadota</taxon>
        <taxon>Alphaproteobacteria</taxon>
        <taxon>Rhodobacterales</taxon>
        <taxon>Paracoccaceae</taxon>
        <taxon>Psychromarinibacter</taxon>
    </lineage>
</organism>
<dbReference type="SUPFAM" id="SSF53300">
    <property type="entry name" value="vWA-like"/>
    <property type="match status" value="1"/>
</dbReference>
<dbReference type="Pfam" id="PF06707">
    <property type="entry name" value="DUF1194"/>
    <property type="match status" value="1"/>
</dbReference>
<evidence type="ECO:0000313" key="2">
    <source>
        <dbReference type="EMBL" id="MFC3144756.1"/>
    </source>
</evidence>
<name>A0ABV7GWL0_9RHOB</name>
<sequence length="237" mass="25431">MVRRNALALTFGAALVAAPTASAECRLALVLALDISSSVDGAEDRLQRDGLAAALTSPEIVEAILALPQQPVAIAVYEWSGRYQQDLLVDWTMLNTRDDVVGVAGRVARSIRSYADYPTAIGYSLGYAAGLFERGPKCLYSTLDVSGDGRNNEGFGPQLAYANFPLAEVTVNGLTIGGEKDGLPDYYRDNVIKGPGAFVEQALDFDDFERAMRKKLLRELEVRAVGSLMRDGHVGGG</sequence>
<proteinExistence type="predicted"/>
<dbReference type="InterPro" id="IPR010607">
    <property type="entry name" value="DUF1194"/>
</dbReference>
<dbReference type="InterPro" id="IPR036465">
    <property type="entry name" value="vWFA_dom_sf"/>
</dbReference>